<dbReference type="PANTHER" id="PTHR43390">
    <property type="entry name" value="SIGNAL PEPTIDASE I"/>
    <property type="match status" value="1"/>
</dbReference>
<evidence type="ECO:0000256" key="3">
    <source>
        <dbReference type="ARBA" id="ARBA00013208"/>
    </source>
</evidence>
<dbReference type="Gene3D" id="2.10.109.10">
    <property type="entry name" value="Umud Fragment, subunit A"/>
    <property type="match status" value="1"/>
</dbReference>
<dbReference type="GO" id="GO:0004252">
    <property type="term" value="F:serine-type endopeptidase activity"/>
    <property type="evidence" value="ECO:0007669"/>
    <property type="project" value="InterPro"/>
</dbReference>
<dbReference type="NCBIfam" id="TIGR02227">
    <property type="entry name" value="sigpep_I_bact"/>
    <property type="match status" value="1"/>
</dbReference>
<dbReference type="PANTHER" id="PTHR43390:SF1">
    <property type="entry name" value="CHLOROPLAST PROCESSING PEPTIDASE"/>
    <property type="match status" value="1"/>
</dbReference>
<evidence type="ECO:0000313" key="7">
    <source>
        <dbReference type="EMBL" id="SVA42330.1"/>
    </source>
</evidence>
<keyword evidence="5" id="KW-1133">Transmembrane helix</keyword>
<dbReference type="Pfam" id="PF10502">
    <property type="entry name" value="Peptidase_S26"/>
    <property type="match status" value="1"/>
</dbReference>
<comment type="catalytic activity">
    <reaction evidence="1">
        <text>Cleavage of hydrophobic, N-terminal signal or leader sequences from secreted and periplasmic proteins.</text>
        <dbReference type="EC" id="3.4.21.89"/>
    </reaction>
</comment>
<proteinExistence type="inferred from homology"/>
<accession>A0A381VPU9</accession>
<evidence type="ECO:0000256" key="5">
    <source>
        <dbReference type="SAM" id="Phobius"/>
    </source>
</evidence>
<name>A0A381VPU9_9ZZZZ</name>
<dbReference type="SUPFAM" id="SSF51306">
    <property type="entry name" value="LexA/Signal peptidase"/>
    <property type="match status" value="1"/>
</dbReference>
<dbReference type="GO" id="GO:0009003">
    <property type="term" value="F:signal peptidase activity"/>
    <property type="evidence" value="ECO:0007669"/>
    <property type="project" value="UniProtKB-EC"/>
</dbReference>
<feature type="domain" description="Peptidase S26" evidence="6">
    <location>
        <begin position="18"/>
        <end position="185"/>
    </location>
</feature>
<keyword evidence="4" id="KW-0378">Hydrolase</keyword>
<sequence length="206" mass="23274">MYIYERKIQRAIREIIETSILAMFVFSILYISIQNYQVEGSSMTPNINQGDCVIASKAAYWKISETHFGIFSENNTPILKSRYLFGDPDIGDVIVFTYPKDPNRHFIKRVIGKEGNSIHINDGEVFLNGVLLDEPYLDPSLTDSSNWGPNVVGIGEYFVLGDNRRASNDSRTWGTISAEHIIGKYLGRYPSSVCSLSPITQETYDN</sequence>
<dbReference type="PRINTS" id="PR00727">
    <property type="entry name" value="LEADERPTASE"/>
</dbReference>
<keyword evidence="5" id="KW-0472">Membrane</keyword>
<comment type="similarity">
    <text evidence="2">Belongs to the peptidase S26 family.</text>
</comment>
<feature type="transmembrane region" description="Helical" evidence="5">
    <location>
        <begin position="12"/>
        <end position="33"/>
    </location>
</feature>
<protein>
    <recommendedName>
        <fullName evidence="3">signal peptidase I</fullName>
        <ecNumber evidence="3">3.4.21.89</ecNumber>
    </recommendedName>
</protein>
<dbReference type="GO" id="GO:0006465">
    <property type="term" value="P:signal peptide processing"/>
    <property type="evidence" value="ECO:0007669"/>
    <property type="project" value="InterPro"/>
</dbReference>
<organism evidence="7">
    <name type="scientific">marine metagenome</name>
    <dbReference type="NCBI Taxonomy" id="408172"/>
    <lineage>
        <taxon>unclassified sequences</taxon>
        <taxon>metagenomes</taxon>
        <taxon>ecological metagenomes</taxon>
    </lineage>
</organism>
<dbReference type="InterPro" id="IPR019533">
    <property type="entry name" value="Peptidase_S26"/>
</dbReference>
<dbReference type="CDD" id="cd06530">
    <property type="entry name" value="S26_SPase_I"/>
    <property type="match status" value="1"/>
</dbReference>
<evidence type="ECO:0000256" key="2">
    <source>
        <dbReference type="ARBA" id="ARBA00009370"/>
    </source>
</evidence>
<evidence type="ECO:0000256" key="4">
    <source>
        <dbReference type="ARBA" id="ARBA00022801"/>
    </source>
</evidence>
<dbReference type="AlphaFoldDB" id="A0A381VPU9"/>
<dbReference type="EC" id="3.4.21.89" evidence="3"/>
<dbReference type="InterPro" id="IPR000223">
    <property type="entry name" value="Pept_S26A_signal_pept_1"/>
</dbReference>
<evidence type="ECO:0000256" key="1">
    <source>
        <dbReference type="ARBA" id="ARBA00000677"/>
    </source>
</evidence>
<dbReference type="InterPro" id="IPR036286">
    <property type="entry name" value="LexA/Signal_pep-like_sf"/>
</dbReference>
<dbReference type="PROSITE" id="PS00761">
    <property type="entry name" value="SPASE_I_3"/>
    <property type="match status" value="1"/>
</dbReference>
<reference evidence="7" key="1">
    <citation type="submission" date="2018-05" db="EMBL/GenBank/DDBJ databases">
        <authorList>
            <person name="Lanie J.A."/>
            <person name="Ng W.-L."/>
            <person name="Kazmierczak K.M."/>
            <person name="Andrzejewski T.M."/>
            <person name="Davidsen T.M."/>
            <person name="Wayne K.J."/>
            <person name="Tettelin H."/>
            <person name="Glass J.I."/>
            <person name="Rusch D."/>
            <person name="Podicherti R."/>
            <person name="Tsui H.-C.T."/>
            <person name="Winkler M.E."/>
        </authorList>
    </citation>
    <scope>NUCLEOTIDE SEQUENCE</scope>
</reference>
<gene>
    <name evidence="7" type="ORF">METZ01_LOCUS95184</name>
</gene>
<evidence type="ECO:0000259" key="6">
    <source>
        <dbReference type="Pfam" id="PF10502"/>
    </source>
</evidence>
<dbReference type="EMBL" id="UINC01009437">
    <property type="protein sequence ID" value="SVA42330.1"/>
    <property type="molecule type" value="Genomic_DNA"/>
</dbReference>
<dbReference type="InterPro" id="IPR019758">
    <property type="entry name" value="Pept_S26A_signal_pept_1_CS"/>
</dbReference>
<keyword evidence="5" id="KW-0812">Transmembrane</keyword>
<dbReference type="GO" id="GO:0016020">
    <property type="term" value="C:membrane"/>
    <property type="evidence" value="ECO:0007669"/>
    <property type="project" value="InterPro"/>
</dbReference>